<protein>
    <submittedName>
        <fullName evidence="2">Uncharacterized protein</fullName>
    </submittedName>
</protein>
<evidence type="ECO:0000313" key="3">
    <source>
        <dbReference type="Proteomes" id="UP000245464"/>
    </source>
</evidence>
<proteinExistence type="predicted"/>
<dbReference type="PANTHER" id="PTHR42354:SF1">
    <property type="entry name" value="C2H2-TYPE DOMAIN-CONTAINING PROTEIN"/>
    <property type="match status" value="1"/>
</dbReference>
<dbReference type="Proteomes" id="UP000245464">
    <property type="component" value="Chromosome 10"/>
</dbReference>
<name>A0A2W1EXG3_9PLEO</name>
<dbReference type="RefSeq" id="XP_001937366.2">
    <property type="nucleotide sequence ID" value="XM_001937331.2"/>
</dbReference>
<feature type="compositionally biased region" description="Basic and acidic residues" evidence="1">
    <location>
        <begin position="48"/>
        <end position="59"/>
    </location>
</feature>
<accession>A0A2W1EXG3</accession>
<dbReference type="PANTHER" id="PTHR42354">
    <property type="entry name" value="C2H2-TYPE DOMAIN-CONTAINING PROTEIN"/>
    <property type="match status" value="1"/>
</dbReference>
<feature type="region of interest" description="Disordered" evidence="1">
    <location>
        <begin position="43"/>
        <end position="87"/>
    </location>
</feature>
<sequence length="132" mass="15176">MKKEAEEAVESAKGLLEDIVIVVSLVRTLTDSFGSVKDLYRKLKPKSKQKDSDSEDDKHHFRRPFHSRRDSGFSVHKKKESEFSDSEEELVCTSSIQVRAEYERGYRKLGEPFARGDSMDFSPLEVYNTDVP</sequence>
<dbReference type="AlphaFoldDB" id="A0A2W1EXG3"/>
<comment type="caution">
    <text evidence="2">The sequence shown here is derived from an EMBL/GenBank/DDBJ whole genome shotgun (WGS) entry which is preliminary data.</text>
</comment>
<evidence type="ECO:0000313" key="2">
    <source>
        <dbReference type="EMBL" id="KAF7564925.1"/>
    </source>
</evidence>
<gene>
    <name evidence="2" type="ORF">PtrM4_043590</name>
</gene>
<organism evidence="2 3">
    <name type="scientific">Pyrenophora tritici-repentis</name>
    <dbReference type="NCBI Taxonomy" id="45151"/>
    <lineage>
        <taxon>Eukaryota</taxon>
        <taxon>Fungi</taxon>
        <taxon>Dikarya</taxon>
        <taxon>Ascomycota</taxon>
        <taxon>Pezizomycotina</taxon>
        <taxon>Dothideomycetes</taxon>
        <taxon>Pleosporomycetidae</taxon>
        <taxon>Pleosporales</taxon>
        <taxon>Pleosporineae</taxon>
        <taxon>Pleosporaceae</taxon>
        <taxon>Pyrenophora</taxon>
    </lineage>
</organism>
<reference evidence="2" key="1">
    <citation type="journal article" date="2018" name="BMC Genomics">
        <title>Comparative genomics of the wheat fungal pathogen Pyrenophora tritici-repentis reveals chromosomal variations and genome plasticity.</title>
        <authorList>
            <person name="Moolhuijzen P."/>
            <person name="See P.T."/>
            <person name="Hane J.K."/>
            <person name="Shi G."/>
            <person name="Liu Z."/>
            <person name="Oliver R.P."/>
            <person name="Moffat C.S."/>
        </authorList>
    </citation>
    <scope>NUCLEOTIDE SEQUENCE [LARGE SCALE GENOMIC DNA]</scope>
    <source>
        <strain evidence="2">M4</strain>
    </source>
</reference>
<dbReference type="KEGG" id="ptrr:6345305"/>
<dbReference type="EMBL" id="NQIK02000010">
    <property type="protein sequence ID" value="KAF7564925.1"/>
    <property type="molecule type" value="Genomic_DNA"/>
</dbReference>
<dbReference type="GeneID" id="6345305"/>
<evidence type="ECO:0000256" key="1">
    <source>
        <dbReference type="SAM" id="MobiDB-lite"/>
    </source>
</evidence>